<dbReference type="AlphaFoldDB" id="A0A0F9ED23"/>
<comment type="caution">
    <text evidence="2">The sequence shown here is derived from an EMBL/GenBank/DDBJ whole genome shotgun (WGS) entry which is preliminary data.</text>
</comment>
<reference evidence="2" key="1">
    <citation type="journal article" date="2015" name="Nature">
        <title>Complex archaea that bridge the gap between prokaryotes and eukaryotes.</title>
        <authorList>
            <person name="Spang A."/>
            <person name="Saw J.H."/>
            <person name="Jorgensen S.L."/>
            <person name="Zaremba-Niedzwiedzka K."/>
            <person name="Martijn J."/>
            <person name="Lind A.E."/>
            <person name="van Eijk R."/>
            <person name="Schleper C."/>
            <person name="Guy L."/>
            <person name="Ettema T.J."/>
        </authorList>
    </citation>
    <scope>NUCLEOTIDE SEQUENCE</scope>
</reference>
<organism evidence="2">
    <name type="scientific">marine sediment metagenome</name>
    <dbReference type="NCBI Taxonomy" id="412755"/>
    <lineage>
        <taxon>unclassified sequences</taxon>
        <taxon>metagenomes</taxon>
        <taxon>ecological metagenomes</taxon>
    </lineage>
</organism>
<gene>
    <name evidence="2" type="ORF">LCGC14_2168020</name>
</gene>
<protein>
    <submittedName>
        <fullName evidence="2">Uncharacterized protein</fullName>
    </submittedName>
</protein>
<dbReference type="EMBL" id="LAZR01027935">
    <property type="protein sequence ID" value="KKL64141.1"/>
    <property type="molecule type" value="Genomic_DNA"/>
</dbReference>
<feature type="coiled-coil region" evidence="1">
    <location>
        <begin position="6"/>
        <end position="33"/>
    </location>
</feature>
<evidence type="ECO:0000256" key="1">
    <source>
        <dbReference type="SAM" id="Coils"/>
    </source>
</evidence>
<proteinExistence type="predicted"/>
<evidence type="ECO:0000313" key="2">
    <source>
        <dbReference type="EMBL" id="KKL64141.1"/>
    </source>
</evidence>
<accession>A0A0F9ED23</accession>
<keyword evidence="1" id="KW-0175">Coiled coil</keyword>
<sequence length="51" mass="5750">MADEELNLEKLTKAELLELVEDLKAELLQISEATETAKDVEPEELYNADSD</sequence>
<name>A0A0F9ED23_9ZZZZ</name>